<dbReference type="InParanoid" id="D0NDF9"/>
<dbReference type="HOGENOM" id="CLU_1285515_0_0_1"/>
<dbReference type="EMBL" id="DS028133">
    <property type="protein sequence ID" value="EEY56116.1"/>
    <property type="molecule type" value="Genomic_DNA"/>
</dbReference>
<feature type="region of interest" description="Disordered" evidence="1">
    <location>
        <begin position="1"/>
        <end position="57"/>
    </location>
</feature>
<feature type="compositionally biased region" description="Polar residues" evidence="1">
    <location>
        <begin position="1"/>
        <end position="23"/>
    </location>
</feature>
<dbReference type="AlphaFoldDB" id="D0NDF9"/>
<proteinExistence type="predicted"/>
<protein>
    <submittedName>
        <fullName evidence="2">Uncharacterized protein</fullName>
    </submittedName>
</protein>
<dbReference type="RefSeq" id="XP_002902946.1">
    <property type="nucleotide sequence ID" value="XM_002902900.1"/>
</dbReference>
<accession>D0NDF9</accession>
<sequence length="215" mass="24392">MTATRSQGARSTSPMTHDASSLVLSPIREQNESKEDDDSPEVLQHEDEAPVQAIQPPAGHSNELILLAEEFGRRLATMPHGVELLTLSVEDSHRRRLREEEASPRDPKIRRCPANQVSRVNPVNKVEVDPETTRAVKHHHTGPACWTTSSAPVMVELGPHPEKLLDKEMPLPKLFDNKKDFEKWKGEQDSTARSIILGMTRVDPWRSRPWRCHWT</sequence>
<dbReference type="GeneID" id="9462161"/>
<dbReference type="VEuPathDB" id="FungiDB:PITG_08894"/>
<keyword evidence="3" id="KW-1185">Reference proteome</keyword>
<organism evidence="2 3">
    <name type="scientific">Phytophthora infestans (strain T30-4)</name>
    <name type="common">Potato late blight agent</name>
    <dbReference type="NCBI Taxonomy" id="403677"/>
    <lineage>
        <taxon>Eukaryota</taxon>
        <taxon>Sar</taxon>
        <taxon>Stramenopiles</taxon>
        <taxon>Oomycota</taxon>
        <taxon>Peronosporomycetes</taxon>
        <taxon>Peronosporales</taxon>
        <taxon>Peronosporaceae</taxon>
        <taxon>Phytophthora</taxon>
    </lineage>
</organism>
<evidence type="ECO:0000313" key="2">
    <source>
        <dbReference type="EMBL" id="EEY56116.1"/>
    </source>
</evidence>
<dbReference type="Proteomes" id="UP000006643">
    <property type="component" value="Unassembled WGS sequence"/>
</dbReference>
<dbReference type="KEGG" id="pif:PITG_08894"/>
<evidence type="ECO:0000256" key="1">
    <source>
        <dbReference type="SAM" id="MobiDB-lite"/>
    </source>
</evidence>
<reference evidence="3" key="1">
    <citation type="journal article" date="2009" name="Nature">
        <title>Genome sequence and analysis of the Irish potato famine pathogen Phytophthora infestans.</title>
        <authorList>
            <consortium name="The Broad Institute Genome Sequencing Platform"/>
            <person name="Haas B.J."/>
            <person name="Kamoun S."/>
            <person name="Zody M.C."/>
            <person name="Jiang R.H."/>
            <person name="Handsaker R.E."/>
            <person name="Cano L.M."/>
            <person name="Grabherr M."/>
            <person name="Kodira C.D."/>
            <person name="Raffaele S."/>
            <person name="Torto-Alalibo T."/>
            <person name="Bozkurt T.O."/>
            <person name="Ah-Fong A.M."/>
            <person name="Alvarado L."/>
            <person name="Anderson V.L."/>
            <person name="Armstrong M.R."/>
            <person name="Avrova A."/>
            <person name="Baxter L."/>
            <person name="Beynon J."/>
            <person name="Boevink P.C."/>
            <person name="Bollmann S.R."/>
            <person name="Bos J.I."/>
            <person name="Bulone V."/>
            <person name="Cai G."/>
            <person name="Cakir C."/>
            <person name="Carrington J.C."/>
            <person name="Chawner M."/>
            <person name="Conti L."/>
            <person name="Costanzo S."/>
            <person name="Ewan R."/>
            <person name="Fahlgren N."/>
            <person name="Fischbach M.A."/>
            <person name="Fugelstad J."/>
            <person name="Gilroy E.M."/>
            <person name="Gnerre S."/>
            <person name="Green P.J."/>
            <person name="Grenville-Briggs L.J."/>
            <person name="Griffith J."/>
            <person name="Grunwald N.J."/>
            <person name="Horn K."/>
            <person name="Horner N.R."/>
            <person name="Hu C.H."/>
            <person name="Huitema E."/>
            <person name="Jeong D.H."/>
            <person name="Jones A.M."/>
            <person name="Jones J.D."/>
            <person name="Jones R.W."/>
            <person name="Karlsson E.K."/>
            <person name="Kunjeti S.G."/>
            <person name="Lamour K."/>
            <person name="Liu Z."/>
            <person name="Ma L."/>
            <person name="Maclean D."/>
            <person name="Chibucos M.C."/>
            <person name="McDonald H."/>
            <person name="McWalters J."/>
            <person name="Meijer H.J."/>
            <person name="Morgan W."/>
            <person name="Morris P.F."/>
            <person name="Munro C.A."/>
            <person name="O'Neill K."/>
            <person name="Ospina-Giraldo M."/>
            <person name="Pinzon A."/>
            <person name="Pritchard L."/>
            <person name="Ramsahoye B."/>
            <person name="Ren Q."/>
            <person name="Restrepo S."/>
            <person name="Roy S."/>
            <person name="Sadanandom A."/>
            <person name="Savidor A."/>
            <person name="Schornack S."/>
            <person name="Schwartz D.C."/>
            <person name="Schumann U.D."/>
            <person name="Schwessinger B."/>
            <person name="Seyer L."/>
            <person name="Sharpe T."/>
            <person name="Silvar C."/>
            <person name="Song J."/>
            <person name="Studholme D.J."/>
            <person name="Sykes S."/>
            <person name="Thines M."/>
            <person name="van de Vondervoort P.J."/>
            <person name="Phuntumart V."/>
            <person name="Wawra S."/>
            <person name="Weide R."/>
            <person name="Win J."/>
            <person name="Young C."/>
            <person name="Zhou S."/>
            <person name="Fry W."/>
            <person name="Meyers B.C."/>
            <person name="van West P."/>
            <person name="Ristaino J."/>
            <person name="Govers F."/>
            <person name="Birch P.R."/>
            <person name="Whisson S.C."/>
            <person name="Judelson H.S."/>
            <person name="Nusbaum C."/>
        </authorList>
    </citation>
    <scope>NUCLEOTIDE SEQUENCE [LARGE SCALE GENOMIC DNA]</scope>
    <source>
        <strain evidence="3">T30-4</strain>
    </source>
</reference>
<gene>
    <name evidence="2" type="ORF">PITG_08894</name>
</gene>
<evidence type="ECO:0000313" key="3">
    <source>
        <dbReference type="Proteomes" id="UP000006643"/>
    </source>
</evidence>
<name>D0NDF9_PHYIT</name>